<reference evidence="6 7" key="1">
    <citation type="submission" date="2019-07" db="EMBL/GenBank/DDBJ databases">
        <title>Whole genome shotgun sequence of Myxococcus fulvus NBRC 100333.</title>
        <authorList>
            <person name="Hosoyama A."/>
            <person name="Uohara A."/>
            <person name="Ohji S."/>
            <person name="Ichikawa N."/>
        </authorList>
    </citation>
    <scope>NUCLEOTIDE SEQUENCE [LARGE SCALE GENOMIC DNA]</scope>
    <source>
        <strain evidence="6 7">NBRC 100333</strain>
    </source>
</reference>
<keyword evidence="2" id="KW-0808">Transferase</keyword>
<dbReference type="InterPro" id="IPR012893">
    <property type="entry name" value="HipA-like_C"/>
</dbReference>
<dbReference type="Gene3D" id="1.10.1070.20">
    <property type="match status" value="1"/>
</dbReference>
<evidence type="ECO:0000256" key="3">
    <source>
        <dbReference type="ARBA" id="ARBA00022777"/>
    </source>
</evidence>
<dbReference type="EMBL" id="BJXR01000017">
    <property type="protein sequence ID" value="GEN06865.1"/>
    <property type="molecule type" value="Genomic_DNA"/>
</dbReference>
<sequence>MCGGTGMATVEQLLAVLGRRGDAQASELATWLQVSRPTVTRLLAAAGDQLCRMGKGPATRYARTRPLPSLGTRLSLHRIDEAGAVHPDGELHLLAGGRHWLERVKGESELFEEQPPFAADMSPQGYAGRTFSLRYPELALSQRVADWTEDDCLVALALRGEDCVGDLILGDESLDRYLATPDTHSTPDDYPRLARASGQGHPGSSVGGEHPKFATRVKDRHVIVKFAGNDEGAAVSRWKDLLVTEHLALEAIRDAGHAAAPTRWLDAEGYRFLEVERFDRVGLRGRRGLLSLGAIDNAYLGVRGTWTQATLKLHEARFVSEEDARQSRWLDVFGQLIGNTDRHPGNLAFFTEGPKRFRLAPAYDMLPMMFAPVGTNLVEREYTPQPPNATTLDVWPDAARRALAYWERLTQEPALSAHFRERCAACAESLRAFIQTRRL</sequence>
<dbReference type="PANTHER" id="PTHR37419">
    <property type="entry name" value="SERINE/THREONINE-PROTEIN KINASE TOXIN HIPA"/>
    <property type="match status" value="1"/>
</dbReference>
<keyword evidence="3 6" id="KW-0418">Kinase</keyword>
<dbReference type="Proteomes" id="UP000321514">
    <property type="component" value="Unassembled WGS sequence"/>
</dbReference>
<evidence type="ECO:0000256" key="4">
    <source>
        <dbReference type="SAM" id="MobiDB-lite"/>
    </source>
</evidence>
<gene>
    <name evidence="6" type="primary">yjjJ</name>
    <name evidence="6" type="ORF">MFU01_19020</name>
</gene>
<dbReference type="GO" id="GO:0005829">
    <property type="term" value="C:cytosol"/>
    <property type="evidence" value="ECO:0007669"/>
    <property type="project" value="TreeGrafter"/>
</dbReference>
<dbReference type="InterPro" id="IPR052028">
    <property type="entry name" value="HipA_Ser/Thr_kinase"/>
</dbReference>
<dbReference type="AlphaFoldDB" id="A0A511SY81"/>
<dbReference type="PANTHER" id="PTHR37419:SF8">
    <property type="entry name" value="TOXIN YJJJ"/>
    <property type="match status" value="1"/>
</dbReference>
<accession>A0A511SY81</accession>
<dbReference type="GO" id="GO:0004674">
    <property type="term" value="F:protein serine/threonine kinase activity"/>
    <property type="evidence" value="ECO:0007669"/>
    <property type="project" value="TreeGrafter"/>
</dbReference>
<evidence type="ECO:0000313" key="6">
    <source>
        <dbReference type="EMBL" id="GEN06865.1"/>
    </source>
</evidence>
<evidence type="ECO:0000313" key="7">
    <source>
        <dbReference type="Proteomes" id="UP000321514"/>
    </source>
</evidence>
<dbReference type="Pfam" id="PF07804">
    <property type="entry name" value="HipA_C"/>
    <property type="match status" value="1"/>
</dbReference>
<feature type="domain" description="HipA-like C-terminal" evidence="5">
    <location>
        <begin position="204"/>
        <end position="382"/>
    </location>
</feature>
<protein>
    <submittedName>
        <fullName evidence="6">Putative kinase YjjJ</fullName>
    </submittedName>
</protein>
<dbReference type="NCBIfam" id="NF007297">
    <property type="entry name" value="PRK09775.1"/>
    <property type="match status" value="1"/>
</dbReference>
<evidence type="ECO:0000256" key="2">
    <source>
        <dbReference type="ARBA" id="ARBA00022679"/>
    </source>
</evidence>
<name>A0A511SY81_MYXFU</name>
<comment type="similarity">
    <text evidence="1">Belongs to the HipA Ser/Thr kinase family.</text>
</comment>
<comment type="caution">
    <text evidence="6">The sequence shown here is derived from an EMBL/GenBank/DDBJ whole genome shotgun (WGS) entry which is preliminary data.</text>
</comment>
<dbReference type="STRING" id="1334629.MFUL124B02_38970"/>
<organism evidence="6 7">
    <name type="scientific">Myxococcus fulvus</name>
    <dbReference type="NCBI Taxonomy" id="33"/>
    <lineage>
        <taxon>Bacteria</taxon>
        <taxon>Pseudomonadati</taxon>
        <taxon>Myxococcota</taxon>
        <taxon>Myxococcia</taxon>
        <taxon>Myxococcales</taxon>
        <taxon>Cystobacterineae</taxon>
        <taxon>Myxococcaceae</taxon>
        <taxon>Myxococcus</taxon>
    </lineage>
</organism>
<feature type="region of interest" description="Disordered" evidence="4">
    <location>
        <begin position="181"/>
        <end position="210"/>
    </location>
</feature>
<proteinExistence type="inferred from homology"/>
<evidence type="ECO:0000256" key="1">
    <source>
        <dbReference type="ARBA" id="ARBA00010164"/>
    </source>
</evidence>
<evidence type="ECO:0000259" key="5">
    <source>
        <dbReference type="Pfam" id="PF07804"/>
    </source>
</evidence>